<name>A0A5D9DAE0_HALER</name>
<dbReference type="AlphaFoldDB" id="A0A5D9DAE0"/>
<feature type="compositionally biased region" description="Polar residues" evidence="1">
    <location>
        <begin position="435"/>
        <end position="450"/>
    </location>
</feature>
<feature type="region of interest" description="Disordered" evidence="1">
    <location>
        <begin position="431"/>
        <end position="450"/>
    </location>
</feature>
<proteinExistence type="predicted"/>
<dbReference type="EMBL" id="VTPU01000004">
    <property type="protein sequence ID" value="TZG40549.1"/>
    <property type="molecule type" value="Genomic_DNA"/>
</dbReference>
<dbReference type="Proteomes" id="UP000324260">
    <property type="component" value="Unassembled WGS sequence"/>
</dbReference>
<reference evidence="2 3" key="1">
    <citation type="submission" date="2019-08" db="EMBL/GenBank/DDBJ databases">
        <title>Draft Genome Sequence of Halomonas eurihalina Isolated from Preserved Hide-surface.</title>
        <authorList>
            <person name="Hussain S.A."/>
            <person name="Xu A."/>
            <person name="Sarker M."/>
            <person name="Sommers C."/>
        </authorList>
    </citation>
    <scope>NUCLEOTIDE SEQUENCE [LARGE SCALE GENOMIC DNA]</scope>
    <source>
        <strain evidence="2 3">MS1</strain>
    </source>
</reference>
<sequence>MADPAGHRWQVAQATDPGTAPGRGACRRAAQVHVSHHQARRLTPHRHPGPAIALGFSISGPATRRGLRVSGGPMPKQVHAHLVTQVNASKITKEVIDGEDHYRIPSATLPDNVVMNGGLYPADEIEKAYRGLEGTPAPLGHPKAGNQFVPAMSPRAMNRYSVGAWNENVRREAGRVLLDKVVNIRVANQTEGGRQLIQAIEKQEPIHTSTGLTLQQRTGNGESNGKPYTWIATQMNFDHDAILLGEPGAATPSEGVGMFVNAEGNESEVLTANVELTDDEEMAITEMAEHIIGIADRAERREQNKGRIDKLVAAIKSAFGGAQEASAVNHEAPEGEEMSLTKEDLKEAIQPLVDAQNAQKAQIDEIKSNQDKQGETIGELKTNADEQKKAANAELDEKLKAAGFEDADLEGMSVNAKKKVLAKQPAASGFHLNTAFGNGQQAEDTNTLPE</sequence>
<organism evidence="2 3">
    <name type="scientific">Halomonas eurihalina</name>
    <dbReference type="NCBI Taxonomy" id="42566"/>
    <lineage>
        <taxon>Bacteria</taxon>
        <taxon>Pseudomonadati</taxon>
        <taxon>Pseudomonadota</taxon>
        <taxon>Gammaproteobacteria</taxon>
        <taxon>Oceanospirillales</taxon>
        <taxon>Halomonadaceae</taxon>
        <taxon>Halomonas</taxon>
    </lineage>
</organism>
<protein>
    <submittedName>
        <fullName evidence="2">DUF2213 domain-containing protein</fullName>
    </submittedName>
</protein>
<gene>
    <name evidence="2" type="ORF">FZZ93_05755</name>
</gene>
<evidence type="ECO:0000313" key="2">
    <source>
        <dbReference type="EMBL" id="TZG40549.1"/>
    </source>
</evidence>
<dbReference type="OrthoDB" id="6504138at2"/>
<accession>A0A5D9DAE0</accession>
<evidence type="ECO:0000256" key="1">
    <source>
        <dbReference type="SAM" id="MobiDB-lite"/>
    </source>
</evidence>
<feature type="region of interest" description="Disordered" evidence="1">
    <location>
        <begin position="1"/>
        <end position="24"/>
    </location>
</feature>
<evidence type="ECO:0000313" key="3">
    <source>
        <dbReference type="Proteomes" id="UP000324260"/>
    </source>
</evidence>
<keyword evidence="3" id="KW-1185">Reference proteome</keyword>
<comment type="caution">
    <text evidence="2">The sequence shown here is derived from an EMBL/GenBank/DDBJ whole genome shotgun (WGS) entry which is preliminary data.</text>
</comment>